<evidence type="ECO:0000259" key="14">
    <source>
        <dbReference type="PROSITE" id="PS50887"/>
    </source>
</evidence>
<feature type="chain" id="PRO_5026737835" description="Thiamine pyrimidine synthase" evidence="13">
    <location>
        <begin position="22"/>
        <end position="530"/>
    </location>
</feature>
<comment type="similarity">
    <text evidence="3">Belongs to the NMT1/THI5 family.</text>
</comment>
<dbReference type="GO" id="GO:0016740">
    <property type="term" value="F:transferase activity"/>
    <property type="evidence" value="ECO:0007669"/>
    <property type="project" value="UniProtKB-KW"/>
</dbReference>
<comment type="pathway">
    <text evidence="2">Cofactor biosynthesis; thiamine diphosphate biosynthesis.</text>
</comment>
<dbReference type="Gene3D" id="3.30.70.270">
    <property type="match status" value="1"/>
</dbReference>
<dbReference type="GO" id="GO:0046872">
    <property type="term" value="F:metal ion binding"/>
    <property type="evidence" value="ECO:0007669"/>
    <property type="project" value="UniProtKB-KW"/>
</dbReference>
<evidence type="ECO:0000256" key="6">
    <source>
        <dbReference type="ARBA" id="ARBA00022723"/>
    </source>
</evidence>
<dbReference type="InterPro" id="IPR000160">
    <property type="entry name" value="GGDEF_dom"/>
</dbReference>
<evidence type="ECO:0000256" key="8">
    <source>
        <dbReference type="ARBA" id="ARBA00022977"/>
    </source>
</evidence>
<keyword evidence="7" id="KW-0663">Pyridoxal phosphate</keyword>
<accession>A0A6M4YIK9</accession>
<evidence type="ECO:0000256" key="2">
    <source>
        <dbReference type="ARBA" id="ARBA00004948"/>
    </source>
</evidence>
<evidence type="ECO:0000313" key="16">
    <source>
        <dbReference type="Proteomes" id="UP000501427"/>
    </source>
</evidence>
<dbReference type="PROSITE" id="PS50887">
    <property type="entry name" value="GGDEF"/>
    <property type="match status" value="1"/>
</dbReference>
<keyword evidence="12" id="KW-0812">Transmembrane</keyword>
<comment type="function">
    <text evidence="1">Responsible for the formation of the pyrimidine heterocycle in the thiamine biosynthesis pathway. Catalyzes the formation of hydroxymethylpyrimidine phosphate (HMP-P) from histidine and pyridoxal phosphate (PLP). The protein uses PLP and the active site histidine to form HMP-P, generating an inactive enzyme. The enzyme can only undergo a single turnover, which suggests it is a suicide enzyme.</text>
</comment>
<evidence type="ECO:0000256" key="11">
    <source>
        <dbReference type="ARBA" id="ARBA00048179"/>
    </source>
</evidence>
<dbReference type="Pfam" id="PF09084">
    <property type="entry name" value="NMT1"/>
    <property type="match status" value="1"/>
</dbReference>
<protein>
    <recommendedName>
        <fullName evidence="10">Thiamine pyrimidine synthase</fullName>
    </recommendedName>
</protein>
<dbReference type="InterPro" id="IPR015168">
    <property type="entry name" value="SsuA/THI5"/>
</dbReference>
<evidence type="ECO:0000256" key="9">
    <source>
        <dbReference type="ARBA" id="ARBA00023004"/>
    </source>
</evidence>
<keyword evidence="6" id="KW-0479">Metal-binding</keyword>
<evidence type="ECO:0000256" key="10">
    <source>
        <dbReference type="ARBA" id="ARBA00033171"/>
    </source>
</evidence>
<dbReference type="SUPFAM" id="SSF53850">
    <property type="entry name" value="Periplasmic binding protein-like II"/>
    <property type="match status" value="1"/>
</dbReference>
<keyword evidence="12" id="KW-0472">Membrane</keyword>
<dbReference type="PANTHER" id="PTHR31528:SF1">
    <property type="entry name" value="4-AMINO-5-HYDROXYMETHYL-2-METHYLPYRIMIDINE PHOSPHATE SYNTHASE THI11-RELATED"/>
    <property type="match status" value="1"/>
</dbReference>
<dbReference type="AlphaFoldDB" id="A0A6M4YIK9"/>
<evidence type="ECO:0000256" key="7">
    <source>
        <dbReference type="ARBA" id="ARBA00022898"/>
    </source>
</evidence>
<dbReference type="InterPro" id="IPR029787">
    <property type="entry name" value="Nucleotide_cyclase"/>
</dbReference>
<gene>
    <name evidence="15" type="ORF">E4184_13530</name>
</gene>
<name>A0A6M4YIK9_AERME</name>
<keyword evidence="9" id="KW-0408">Iron</keyword>
<dbReference type="InterPro" id="IPR027939">
    <property type="entry name" value="NMT1/THI5"/>
</dbReference>
<keyword evidence="12" id="KW-1133">Transmembrane helix</keyword>
<dbReference type="PANTHER" id="PTHR31528">
    <property type="entry name" value="4-AMINO-5-HYDROXYMETHYL-2-METHYLPYRIMIDINE PHOSPHATE SYNTHASE THI11-RELATED"/>
    <property type="match status" value="1"/>
</dbReference>
<feature type="transmembrane region" description="Helical" evidence="12">
    <location>
        <begin position="330"/>
        <end position="350"/>
    </location>
</feature>
<evidence type="ECO:0000256" key="1">
    <source>
        <dbReference type="ARBA" id="ARBA00003469"/>
    </source>
</evidence>
<evidence type="ECO:0000313" key="15">
    <source>
        <dbReference type="EMBL" id="QJT22336.1"/>
    </source>
</evidence>
<dbReference type="Gene3D" id="3.40.190.10">
    <property type="entry name" value="Periplasmic binding protein-like II"/>
    <property type="match status" value="2"/>
</dbReference>
<dbReference type="RefSeq" id="WP_171276349.1">
    <property type="nucleotide sequence ID" value="NZ_CAWPJG010000001.1"/>
</dbReference>
<sequence>MKRYLFWLLLLGASYASPVLASDRPHEPPDRVVLQLRWLHQPQFVGYHMAKAKGFYADAGLDVEIRPGGKGVSPVQEVLSGRADFGVGNTEVLTSYVNGEPLLALACVYQHSPSIFLARRDSGILTVADMRGKRIMMFPGHQDAELLATLYYQGLHERQLIPVPTSVNIDDLITGKIDIFNAYLSNEPFYLEEHGVSVSVINPRNYGIDFYSDILFTTQNEERTNPERVAKFRAASLKGWRYALAHPTEAIDLLRKEYAVNRSQAHMEYELQMSKEMIQPLYVEIGYMNPDRFAHIMQQLVEIGLVPRAVPLTRFLYQAPSAQWIFWRPWFLLSLGVGALILLLSLYLLVSNKRLNREVTLRKLREQEILQLARIDPLTGLPNRLSLMEQLQEQVQLEDPGCLLFCDLDDFKRINDNFGHSQGDAILCQLANRLHDAIGHQCYFARLAGDEFILLLPGYSCSQAQDVTEVIRHAMLAPFVVNGQAMQVGISIGVSHYQSGWSPEQWLIQADRAMYCDKSGGFIALAEQTS</sequence>
<keyword evidence="13" id="KW-0732">Signal</keyword>
<keyword evidence="8" id="KW-0784">Thiamine biosynthesis</keyword>
<dbReference type="InterPro" id="IPR043128">
    <property type="entry name" value="Rev_trsase/Diguanyl_cyclase"/>
</dbReference>
<comment type="subunit">
    <text evidence="4">Homodimer.</text>
</comment>
<evidence type="ECO:0000256" key="5">
    <source>
        <dbReference type="ARBA" id="ARBA00022679"/>
    </source>
</evidence>
<reference evidence="15 16" key="1">
    <citation type="submission" date="2019-03" db="EMBL/GenBank/DDBJ databases">
        <title>Novel transposon Tn6433 accelerates the dissemination of tet(E) in Aeromonas from aerobic biofilm under oxytetracycline stress.</title>
        <authorList>
            <person name="Shi Y."/>
            <person name="Tian Z."/>
            <person name="Zhang Y."/>
            <person name="Zhang H."/>
            <person name="Yang M."/>
        </authorList>
    </citation>
    <scope>NUCLEOTIDE SEQUENCE [LARGE SCALE GENOMIC DNA]</scope>
    <source>
        <strain evidence="15 16">T0.1-19</strain>
    </source>
</reference>
<dbReference type="CDD" id="cd01949">
    <property type="entry name" value="GGDEF"/>
    <property type="match status" value="1"/>
</dbReference>
<evidence type="ECO:0000256" key="12">
    <source>
        <dbReference type="SAM" id="Phobius"/>
    </source>
</evidence>
<dbReference type="SUPFAM" id="SSF55073">
    <property type="entry name" value="Nucleotide cyclase"/>
    <property type="match status" value="1"/>
</dbReference>
<evidence type="ECO:0000256" key="4">
    <source>
        <dbReference type="ARBA" id="ARBA00011738"/>
    </source>
</evidence>
<evidence type="ECO:0000256" key="3">
    <source>
        <dbReference type="ARBA" id="ARBA00009406"/>
    </source>
</evidence>
<dbReference type="SMART" id="SM00267">
    <property type="entry name" value="GGDEF"/>
    <property type="match status" value="1"/>
</dbReference>
<dbReference type="EMBL" id="CP038441">
    <property type="protein sequence ID" value="QJT22336.1"/>
    <property type="molecule type" value="Genomic_DNA"/>
</dbReference>
<evidence type="ECO:0000256" key="13">
    <source>
        <dbReference type="SAM" id="SignalP"/>
    </source>
</evidence>
<feature type="domain" description="GGDEF" evidence="14">
    <location>
        <begin position="399"/>
        <end position="530"/>
    </location>
</feature>
<comment type="catalytic activity">
    <reaction evidence="11">
        <text>N(6)-(pyridoxal phosphate)-L-lysyl-[4-amino-5-hydroxymethyl-2-methylpyrimidine phosphate synthase] + L-histidyl-[4-amino-5-hydroxymethyl-2-methylpyrimidine phosphate synthase] + 2 Fe(3+) + 4 H2O = L-lysyl-[4-amino-5-hydroxymethyl-2-methylpyrimidine phosphate synthase] + (2S)-2-amino-5-hydroxy-4-oxopentanoyl-[4-amino-5-hydroxymethyl-2-methylpyrimidine phosphate synthase] + 4-amino-2-methyl-5-(phosphooxymethyl)pyrimidine + 3-oxopropanoate + 2 Fe(2+) + 2 H(+)</text>
        <dbReference type="Rhea" id="RHEA:65756"/>
        <dbReference type="Rhea" id="RHEA-COMP:16892"/>
        <dbReference type="Rhea" id="RHEA-COMP:16893"/>
        <dbReference type="Rhea" id="RHEA-COMP:16894"/>
        <dbReference type="Rhea" id="RHEA-COMP:16895"/>
        <dbReference type="ChEBI" id="CHEBI:15377"/>
        <dbReference type="ChEBI" id="CHEBI:15378"/>
        <dbReference type="ChEBI" id="CHEBI:29033"/>
        <dbReference type="ChEBI" id="CHEBI:29034"/>
        <dbReference type="ChEBI" id="CHEBI:29969"/>
        <dbReference type="ChEBI" id="CHEBI:29979"/>
        <dbReference type="ChEBI" id="CHEBI:33190"/>
        <dbReference type="ChEBI" id="CHEBI:58354"/>
        <dbReference type="ChEBI" id="CHEBI:143915"/>
        <dbReference type="ChEBI" id="CHEBI:157692"/>
    </reaction>
    <physiologicalReaction direction="left-to-right" evidence="11">
        <dbReference type="Rhea" id="RHEA:65757"/>
    </physiologicalReaction>
</comment>
<dbReference type="Proteomes" id="UP000501427">
    <property type="component" value="Chromosome"/>
</dbReference>
<proteinExistence type="inferred from homology"/>
<dbReference type="Pfam" id="PF00990">
    <property type="entry name" value="GGDEF"/>
    <property type="match status" value="1"/>
</dbReference>
<feature type="signal peptide" evidence="13">
    <location>
        <begin position="1"/>
        <end position="21"/>
    </location>
</feature>
<organism evidence="15 16">
    <name type="scientific">Aeromonas media</name>
    <dbReference type="NCBI Taxonomy" id="651"/>
    <lineage>
        <taxon>Bacteria</taxon>
        <taxon>Pseudomonadati</taxon>
        <taxon>Pseudomonadota</taxon>
        <taxon>Gammaproteobacteria</taxon>
        <taxon>Aeromonadales</taxon>
        <taxon>Aeromonadaceae</taxon>
        <taxon>Aeromonas</taxon>
    </lineage>
</organism>
<keyword evidence="5" id="KW-0808">Transferase</keyword>
<dbReference type="NCBIfam" id="TIGR00254">
    <property type="entry name" value="GGDEF"/>
    <property type="match status" value="1"/>
</dbReference>
<dbReference type="GO" id="GO:0009228">
    <property type="term" value="P:thiamine biosynthetic process"/>
    <property type="evidence" value="ECO:0007669"/>
    <property type="project" value="UniProtKB-KW"/>
</dbReference>